<accession>A0A2T0A612</accession>
<evidence type="ECO:0000313" key="2">
    <source>
        <dbReference type="Proteomes" id="UP000239560"/>
    </source>
</evidence>
<organism evidence="1 2">
    <name type="scientific">Rhodotorula toruloides</name>
    <name type="common">Yeast</name>
    <name type="synonym">Rhodosporidium toruloides</name>
    <dbReference type="NCBI Taxonomy" id="5286"/>
    <lineage>
        <taxon>Eukaryota</taxon>
        <taxon>Fungi</taxon>
        <taxon>Dikarya</taxon>
        <taxon>Basidiomycota</taxon>
        <taxon>Pucciniomycotina</taxon>
        <taxon>Microbotryomycetes</taxon>
        <taxon>Sporidiobolales</taxon>
        <taxon>Sporidiobolaceae</taxon>
        <taxon>Rhodotorula</taxon>
    </lineage>
</organism>
<evidence type="ECO:0000313" key="1">
    <source>
        <dbReference type="EMBL" id="PRQ73445.1"/>
    </source>
</evidence>
<sequence>MSSDLNYARFCALLSSTDHPLVRRRSSKWRTLSQDWWHSLDAESRQELQRWAVAIVAFAEGHDGTGGLCYAHPPNCVQAAAVKNAWQRNFRGLPADEEAEAVKRDKVLEVFKAICAAAEKEHQKRCPAWQAANQQSSSTTQGLLGDGLQTIRKKLSGVSLRSTSPPLDSQYRAIGHRAARRYGTTKQAWEAGEAF</sequence>
<dbReference type="AlphaFoldDB" id="A0A2T0A612"/>
<gene>
    <name evidence="1" type="ORF">AAT19DRAFT_16198</name>
</gene>
<name>A0A2T0A612_RHOTO</name>
<reference evidence="1 2" key="1">
    <citation type="journal article" date="2018" name="Elife">
        <title>Functional genomics of lipid metabolism in the oleaginous yeast Rhodosporidium toruloides.</title>
        <authorList>
            <person name="Coradetti S.T."/>
            <person name="Pinel D."/>
            <person name="Geiselman G."/>
            <person name="Ito M."/>
            <person name="Mondo S."/>
            <person name="Reilly M.C."/>
            <person name="Cheng Y.F."/>
            <person name="Bauer S."/>
            <person name="Grigoriev I."/>
            <person name="Gladden J.M."/>
            <person name="Simmons B.A."/>
            <person name="Brem R."/>
            <person name="Arkin A.P."/>
            <person name="Skerker J.M."/>
        </authorList>
    </citation>
    <scope>NUCLEOTIDE SEQUENCE [LARGE SCALE GENOMIC DNA]</scope>
    <source>
        <strain evidence="1 2">NBRC 0880</strain>
    </source>
</reference>
<dbReference type="Proteomes" id="UP000239560">
    <property type="component" value="Unassembled WGS sequence"/>
</dbReference>
<dbReference type="OrthoDB" id="10344837at2759"/>
<comment type="caution">
    <text evidence="1">The sequence shown here is derived from an EMBL/GenBank/DDBJ whole genome shotgun (WGS) entry which is preliminary data.</text>
</comment>
<protein>
    <submittedName>
        <fullName evidence="1">Uncharacterized protein</fullName>
    </submittedName>
</protein>
<dbReference type="EMBL" id="LCTV02000008">
    <property type="protein sequence ID" value="PRQ73445.1"/>
    <property type="molecule type" value="Genomic_DNA"/>
</dbReference>
<proteinExistence type="predicted"/>